<reference evidence="1" key="1">
    <citation type="submission" date="2014-02" db="EMBL/GenBank/DDBJ databases">
        <title>The Genome Sequence of Trichophyton rubrum (morphotype fischeri) CBS 288.86.</title>
        <authorList>
            <consortium name="The Broad Institute Genomics Platform"/>
            <person name="Cuomo C.A."/>
            <person name="White T.C."/>
            <person name="Graser Y."/>
            <person name="Martinez-Rossi N."/>
            <person name="Heitman J."/>
            <person name="Young S.K."/>
            <person name="Zeng Q."/>
            <person name="Gargeya S."/>
            <person name="Abouelleil A."/>
            <person name="Alvarado L."/>
            <person name="Chapman S.B."/>
            <person name="Gainer-Dewar J."/>
            <person name="Goldberg J."/>
            <person name="Griggs A."/>
            <person name="Gujja S."/>
            <person name="Hansen M."/>
            <person name="Howarth C."/>
            <person name="Imamovic A."/>
            <person name="Larimer J."/>
            <person name="Martinez D."/>
            <person name="Murphy C."/>
            <person name="Pearson M.D."/>
            <person name="Persinoti G."/>
            <person name="Poon T."/>
            <person name="Priest M."/>
            <person name="Roberts A.D."/>
            <person name="Saif S."/>
            <person name="Shea T.D."/>
            <person name="Sykes S.N."/>
            <person name="Wortman J."/>
            <person name="Nusbaum C."/>
            <person name="Birren B."/>
        </authorList>
    </citation>
    <scope>NUCLEOTIDE SEQUENCE [LARGE SCALE GENOMIC DNA]</scope>
    <source>
        <strain evidence="1">CBS 288.86</strain>
    </source>
</reference>
<dbReference type="HOGENOM" id="CLU_058490_3_1_1"/>
<dbReference type="Proteomes" id="UP000023758">
    <property type="component" value="Unassembled WGS sequence"/>
</dbReference>
<name>A0A022VWC0_TRIRU</name>
<proteinExistence type="predicted"/>
<organism evidence="1">
    <name type="scientific">Trichophyton rubrum CBS 288.86</name>
    <dbReference type="NCBI Taxonomy" id="1215330"/>
    <lineage>
        <taxon>Eukaryota</taxon>
        <taxon>Fungi</taxon>
        <taxon>Dikarya</taxon>
        <taxon>Ascomycota</taxon>
        <taxon>Pezizomycotina</taxon>
        <taxon>Eurotiomycetes</taxon>
        <taxon>Eurotiomycetidae</taxon>
        <taxon>Onygenales</taxon>
        <taxon>Arthrodermataceae</taxon>
        <taxon>Trichophyton</taxon>
    </lineage>
</organism>
<evidence type="ECO:0000313" key="1">
    <source>
        <dbReference type="EMBL" id="EZF50547.1"/>
    </source>
</evidence>
<protein>
    <submittedName>
        <fullName evidence="1">Uncharacterized protein</fullName>
    </submittedName>
</protein>
<dbReference type="OrthoDB" id="76567at2759"/>
<dbReference type="AlphaFoldDB" id="A0A022VWC0"/>
<sequence>MASSGKETPEGDSMLLIGLPEGTPQIQYTDMNRLYNSVERRAAACCSDDTLSPFIVVRDIPRTILQDLDDKYPDKPPKVSGDIPGNIIVVEVMAKPPHETAAWALTGYIDHEVINMDLHEDIIITGASRVENEDKSFVKGPDGSFTLRHHHWPILAIEAGPSETEARLVIDARRWLEAKGSETETVITIQVDREHPHISFKRWQHSERQRVTQSTQQPAKVVEQVDVSYHNSVTNVTGEMAISFRAIAGREPHSSKEKSIVITKSICESIARRVWVAQEFL</sequence>
<accession>A0A022VWC0</accession>
<gene>
    <name evidence="1" type="ORF">H103_06055</name>
</gene>
<dbReference type="EMBL" id="KK207884">
    <property type="protein sequence ID" value="EZF50547.1"/>
    <property type="molecule type" value="Genomic_DNA"/>
</dbReference>